<evidence type="ECO:0000313" key="1">
    <source>
        <dbReference type="EMBL" id="BCR03223.1"/>
    </source>
</evidence>
<reference evidence="1 2" key="2">
    <citation type="journal article" date="2021" name="Int. J. Syst. Evol. Microbiol.">
        <title>Isolation and Polyphasic Characterization of Desulfuromonas versatilis sp. Nov., an Electrogenic Bacteria Capable of Versatile Metabolism Isolated from a Graphene Oxide-Reducing Enrichment Culture.</title>
        <authorList>
            <person name="Xie L."/>
            <person name="Yoshida N."/>
            <person name="Ishii S."/>
            <person name="Meng L."/>
        </authorList>
    </citation>
    <scope>NUCLEOTIDE SEQUENCE [LARGE SCALE GENOMIC DNA]</scope>
    <source>
        <strain evidence="1 2">NIT-T3</strain>
    </source>
</reference>
<dbReference type="PANTHER" id="PTHR36454">
    <property type="entry name" value="LMO2823 PROTEIN"/>
    <property type="match status" value="1"/>
</dbReference>
<dbReference type="Proteomes" id="UP001319827">
    <property type="component" value="Chromosome"/>
</dbReference>
<dbReference type="EMBL" id="AP024355">
    <property type="protein sequence ID" value="BCR03223.1"/>
    <property type="molecule type" value="Genomic_DNA"/>
</dbReference>
<evidence type="ECO:0000313" key="2">
    <source>
        <dbReference type="Proteomes" id="UP001319827"/>
    </source>
</evidence>
<organism evidence="1 2">
    <name type="scientific">Desulfuromonas versatilis</name>
    <dbReference type="NCBI Taxonomy" id="2802975"/>
    <lineage>
        <taxon>Bacteria</taxon>
        <taxon>Pseudomonadati</taxon>
        <taxon>Thermodesulfobacteriota</taxon>
        <taxon>Desulfuromonadia</taxon>
        <taxon>Desulfuromonadales</taxon>
        <taxon>Desulfuromonadaceae</taxon>
        <taxon>Desulfuromonas</taxon>
    </lineage>
</organism>
<protein>
    <recommendedName>
        <fullName evidence="3">DUF1015 domain-containing protein</fullName>
    </recommendedName>
</protein>
<reference evidence="1 2" key="1">
    <citation type="journal article" date="2016" name="C (Basel)">
        <title>Selective Growth of and Electricity Production by Marine Exoelectrogenic Bacteria in Self-Aggregated Hydrogel of Microbially Reduced Graphene Oxide.</title>
        <authorList>
            <person name="Yoshida N."/>
            <person name="Goto Y."/>
            <person name="Miyata Y."/>
        </authorList>
    </citation>
    <scope>NUCLEOTIDE SEQUENCE [LARGE SCALE GENOMIC DNA]</scope>
    <source>
        <strain evidence="1 2">NIT-T3</strain>
    </source>
</reference>
<dbReference type="PANTHER" id="PTHR36454:SF1">
    <property type="entry name" value="DUF1015 DOMAIN-CONTAINING PROTEIN"/>
    <property type="match status" value="1"/>
</dbReference>
<dbReference type="RefSeq" id="WP_221250707.1">
    <property type="nucleotide sequence ID" value="NZ_AP024355.1"/>
</dbReference>
<dbReference type="InterPro" id="IPR008323">
    <property type="entry name" value="UCP033563"/>
</dbReference>
<gene>
    <name evidence="1" type="ORF">DESUT3_02920</name>
</gene>
<dbReference type="Pfam" id="PF06245">
    <property type="entry name" value="DUF1015"/>
    <property type="match status" value="1"/>
</dbReference>
<keyword evidence="2" id="KW-1185">Reference proteome</keyword>
<name>A0ABM8HNT6_9BACT</name>
<sequence length="448" mass="49557">MTFAKIGLQVPTILLPRPGTDMSKWAVIACDQYTSEPEYWQRVSAAVAGHPSTLNLIFPEVYLEQAGGESRIAEINTSMRRYLDAGILQEEPKPGFILVDRQTSAAPSRKGLVVALDLEEYAYSEGASTLIRATEGTILDRLPPRIKVRQGASIELPHIMVLIDDPERTVIEPLFERELEEVYNFELMENGGRVRGWRVNDAVSLGQVAAALGRLAEPARFAEKYQVQGRAPVLYAMGDGNHSFATAKAIWERLKEQAADQQAIMDHPARYALVELVNVHDPGLEFEAIHRVVFNADLAAMEAQAAEFYQAQGASFRCERCADPMAAAEAARRLAQPGRHLIPFTAAEACGLFVIDNSPLHLVVATLQAFLDRFLEHNAAARIDYIHGEGPVTALGSKEGNVGFFLPAISKHDLFKTIILDGALPRKTFSMGDADEKRFYLECRKIVR</sequence>
<accession>A0ABM8HNT6</accession>
<proteinExistence type="predicted"/>
<evidence type="ECO:0008006" key="3">
    <source>
        <dbReference type="Google" id="ProtNLM"/>
    </source>
</evidence>